<proteinExistence type="predicted"/>
<gene>
    <name evidence="1" type="ORF">DXH47_09180</name>
</gene>
<evidence type="ECO:0008006" key="3">
    <source>
        <dbReference type="Google" id="ProtNLM"/>
    </source>
</evidence>
<evidence type="ECO:0000313" key="1">
    <source>
        <dbReference type="EMBL" id="RXI77359.1"/>
    </source>
</evidence>
<dbReference type="EMBL" id="QXIL01000021">
    <property type="protein sequence ID" value="RXI77359.1"/>
    <property type="molecule type" value="Genomic_DNA"/>
</dbReference>
<dbReference type="NCBIfam" id="TIGR01637">
    <property type="entry name" value="phage_arpU"/>
    <property type="match status" value="1"/>
</dbReference>
<keyword evidence="2" id="KW-1185">Reference proteome</keyword>
<evidence type="ECO:0000313" key="2">
    <source>
        <dbReference type="Proteomes" id="UP000290602"/>
    </source>
</evidence>
<name>A0A4Q0VJ66_9LACO</name>
<sequence>MESIFKNVDEDKTIEKAESVLKDYWKWELRARRARFNLQSPAMDGMPQSPSFENRVDEKHVNKLNAEFMANLVVNVIKAIGIDEQTDRYSQALYFLYIKRYSKVKCMACMDHISDKTFDKYLHEGQLAFAEVYPDAVENLIVKKPHKYDPEKRAEFSFD</sequence>
<dbReference type="Proteomes" id="UP000290602">
    <property type="component" value="Unassembled WGS sequence"/>
</dbReference>
<organism evidence="1 2">
    <name type="scientific">Levilactobacillus suantsaii</name>
    <dbReference type="NCBI Taxonomy" id="2292255"/>
    <lineage>
        <taxon>Bacteria</taxon>
        <taxon>Bacillati</taxon>
        <taxon>Bacillota</taxon>
        <taxon>Bacilli</taxon>
        <taxon>Lactobacillales</taxon>
        <taxon>Lactobacillaceae</taxon>
        <taxon>Levilactobacillus</taxon>
    </lineage>
</organism>
<accession>A0A4Q0VJ66</accession>
<dbReference type="OrthoDB" id="2301896at2"/>
<dbReference type="RefSeq" id="WP_129033032.1">
    <property type="nucleotide sequence ID" value="NZ_CP059603.1"/>
</dbReference>
<dbReference type="InterPro" id="IPR006524">
    <property type="entry name" value="ArpU-like"/>
</dbReference>
<comment type="caution">
    <text evidence="1">The sequence shown here is derived from an EMBL/GenBank/DDBJ whole genome shotgun (WGS) entry which is preliminary data.</text>
</comment>
<reference evidence="1 2" key="1">
    <citation type="submission" date="2018-08" db="EMBL/GenBank/DDBJ databases">
        <title>Lactobacillus suantsai sp. nov., isolated from traditional fermented suan-tsai in Taiwan.</title>
        <authorList>
            <person name="Huang C.-H."/>
        </authorList>
    </citation>
    <scope>NUCLEOTIDE SEQUENCE [LARGE SCALE GENOMIC DNA]</scope>
    <source>
        <strain evidence="1 2">BCRC 12945</strain>
    </source>
</reference>
<dbReference type="AlphaFoldDB" id="A0A4Q0VJ66"/>
<protein>
    <recommendedName>
        <fullName evidence="3">ArpU family transcriptional regulator</fullName>
    </recommendedName>
</protein>